<evidence type="ECO:0000256" key="2">
    <source>
        <dbReference type="ARBA" id="ARBA00022801"/>
    </source>
</evidence>
<keyword evidence="7" id="KW-1185">Reference proteome</keyword>
<dbReference type="Gene3D" id="2.60.120.200">
    <property type="match status" value="1"/>
</dbReference>
<comment type="similarity">
    <text evidence="1 4">Belongs to the glycosyl hydrolase 43 family.</text>
</comment>
<dbReference type="SUPFAM" id="SSF49899">
    <property type="entry name" value="Concanavalin A-like lectins/glucanases"/>
    <property type="match status" value="1"/>
</dbReference>
<gene>
    <name evidence="6" type="ORF">J2X20_000038</name>
</gene>
<keyword evidence="2 4" id="KW-0378">Hydrolase</keyword>
<reference evidence="6 7" key="1">
    <citation type="submission" date="2023-07" db="EMBL/GenBank/DDBJ databases">
        <title>Sorghum-associated microbial communities from plants grown in Nebraska, USA.</title>
        <authorList>
            <person name="Schachtman D."/>
        </authorList>
    </citation>
    <scope>NUCLEOTIDE SEQUENCE [LARGE SCALE GENOMIC DNA]</scope>
    <source>
        <strain evidence="6 7">BE314</strain>
    </source>
</reference>
<dbReference type="Proteomes" id="UP001180453">
    <property type="component" value="Unassembled WGS sequence"/>
</dbReference>
<evidence type="ECO:0000313" key="7">
    <source>
        <dbReference type="Proteomes" id="UP001180453"/>
    </source>
</evidence>
<dbReference type="Pfam" id="PF04616">
    <property type="entry name" value="Glyco_hydro_43"/>
    <property type="match status" value="1"/>
</dbReference>
<keyword evidence="3 4" id="KW-0326">Glycosidase</keyword>
<dbReference type="GO" id="GO:0009044">
    <property type="term" value="F:xylan 1,4-beta-xylosidase activity"/>
    <property type="evidence" value="ECO:0007669"/>
    <property type="project" value="UniProtKB-EC"/>
</dbReference>
<evidence type="ECO:0000256" key="5">
    <source>
        <dbReference type="SAM" id="MobiDB-lite"/>
    </source>
</evidence>
<dbReference type="EMBL" id="JAVDXU010000001">
    <property type="protein sequence ID" value="MDR7267409.1"/>
    <property type="molecule type" value="Genomic_DNA"/>
</dbReference>
<organism evidence="6 7">
    <name type="scientific">Roseateles saccharophilus</name>
    <name type="common">Pseudomonas saccharophila</name>
    <dbReference type="NCBI Taxonomy" id="304"/>
    <lineage>
        <taxon>Bacteria</taxon>
        <taxon>Pseudomonadati</taxon>
        <taxon>Pseudomonadota</taxon>
        <taxon>Betaproteobacteria</taxon>
        <taxon>Burkholderiales</taxon>
        <taxon>Sphaerotilaceae</taxon>
        <taxon>Roseateles</taxon>
    </lineage>
</organism>
<dbReference type="EC" id="3.2.1.37" evidence="6"/>
<evidence type="ECO:0000256" key="4">
    <source>
        <dbReference type="RuleBase" id="RU361187"/>
    </source>
</evidence>
<feature type="region of interest" description="Disordered" evidence="5">
    <location>
        <begin position="1"/>
        <end position="32"/>
    </location>
</feature>
<name>A0ABU1YEX7_ROSSA</name>
<evidence type="ECO:0000313" key="6">
    <source>
        <dbReference type="EMBL" id="MDR7267409.1"/>
    </source>
</evidence>
<dbReference type="SUPFAM" id="SSF75005">
    <property type="entry name" value="Arabinanase/levansucrase/invertase"/>
    <property type="match status" value="1"/>
</dbReference>
<dbReference type="InterPro" id="IPR023296">
    <property type="entry name" value="Glyco_hydro_beta-prop_sf"/>
</dbReference>
<evidence type="ECO:0000256" key="3">
    <source>
        <dbReference type="ARBA" id="ARBA00023295"/>
    </source>
</evidence>
<dbReference type="InterPro" id="IPR051795">
    <property type="entry name" value="Glycosyl_Hydrlase_43"/>
</dbReference>
<accession>A0ABU1YEX7</accession>
<dbReference type="InterPro" id="IPR013320">
    <property type="entry name" value="ConA-like_dom_sf"/>
</dbReference>
<comment type="caution">
    <text evidence="6">The sequence shown here is derived from an EMBL/GenBank/DDBJ whole genome shotgun (WGS) entry which is preliminary data.</text>
</comment>
<sequence>MLSPATPLQRATSASPLRGPRQADRGDGSFCNPIVAGDHPDPTLLKDGADYYMTASSLQSCPGVVIRHSRDLVNWTPIAAALSQPLGSVAAVDLVRHGGRYFVYLSALQGRRSAVYVLHADDIRGPWSEPIDLGLPDCFDPSHVVGEDGRRHLFVNGVRRVELTDDGLATRGGLEFAHKIGQQLREGGADLLSSEGPRLLRRGEFFYMISALASADSHVLAVARSRSVFGPWEDCPSNAIASAGGADAPWCTSGHASLVEGPGGDWWMACHGHENGHRILGRQALLQPIEWTRDGWFRTAGLRLDRPMRKPRGGIGTFAPPTLSDDFSQNRIGLQWSFFDAAPDELRRAHYDDRGLVLRGKGMGLQDCSPLTCLVGDHSYVAELDFELDGAVQGGLALFHDARGFVGIGIGEGRVHTYSYGQEHRWMQQPTQGRRQRLRVTHRRHLVSFHHAVGDGPWMQNPWLRDISALHQNGFGTLLSLRPALFAAGAGEVRLLHFAYQRLGA</sequence>
<dbReference type="RefSeq" id="WP_310259118.1">
    <property type="nucleotide sequence ID" value="NZ_JAVDXU010000001.1"/>
</dbReference>
<dbReference type="InterPro" id="IPR006710">
    <property type="entry name" value="Glyco_hydro_43"/>
</dbReference>
<dbReference type="Gene3D" id="2.115.10.20">
    <property type="entry name" value="Glycosyl hydrolase domain, family 43"/>
    <property type="match status" value="1"/>
</dbReference>
<dbReference type="PANTHER" id="PTHR42812">
    <property type="entry name" value="BETA-XYLOSIDASE"/>
    <property type="match status" value="1"/>
</dbReference>
<dbReference type="PANTHER" id="PTHR42812:SF2">
    <property type="entry name" value="XYLOSIDASE_ARABINOSIDASE"/>
    <property type="match status" value="1"/>
</dbReference>
<evidence type="ECO:0000256" key="1">
    <source>
        <dbReference type="ARBA" id="ARBA00009865"/>
    </source>
</evidence>
<proteinExistence type="inferred from homology"/>
<protein>
    <submittedName>
        <fullName evidence="6">Xylan 1,4-beta-xylosidase</fullName>
        <ecNumber evidence="6">3.2.1.37</ecNumber>
    </submittedName>
</protein>